<dbReference type="EMBL" id="CP159218">
    <property type="protein sequence ID" value="XCG63407.1"/>
    <property type="molecule type" value="Genomic_DNA"/>
</dbReference>
<evidence type="ECO:0000259" key="1">
    <source>
        <dbReference type="Pfam" id="PF03551"/>
    </source>
</evidence>
<proteinExistence type="predicted"/>
<dbReference type="InterPro" id="IPR036390">
    <property type="entry name" value="WH_DNA-bd_sf"/>
</dbReference>
<dbReference type="InterPro" id="IPR036388">
    <property type="entry name" value="WH-like_DNA-bd_sf"/>
</dbReference>
<gene>
    <name evidence="2" type="ORF">ABLG96_19760</name>
</gene>
<dbReference type="PANTHER" id="PTHR33169">
    <property type="entry name" value="PADR-FAMILY TRANSCRIPTIONAL REGULATOR"/>
    <property type="match status" value="1"/>
</dbReference>
<dbReference type="PANTHER" id="PTHR33169:SF27">
    <property type="entry name" value="TRANSCRIPTIONAL REGULATOR PADR FAMILY PROTEIN"/>
    <property type="match status" value="1"/>
</dbReference>
<dbReference type="RefSeq" id="WP_353649022.1">
    <property type="nucleotide sequence ID" value="NZ_CP159218.1"/>
</dbReference>
<accession>A0AAU8DMB5</accession>
<dbReference type="Gene3D" id="1.10.10.10">
    <property type="entry name" value="Winged helix-like DNA-binding domain superfamily/Winged helix DNA-binding domain"/>
    <property type="match status" value="1"/>
</dbReference>
<dbReference type="AlphaFoldDB" id="A0AAU8DMB5"/>
<evidence type="ECO:0000313" key="2">
    <source>
        <dbReference type="EMBL" id="XCG63407.1"/>
    </source>
</evidence>
<dbReference type="SUPFAM" id="SSF46785">
    <property type="entry name" value="Winged helix' DNA-binding domain"/>
    <property type="match status" value="1"/>
</dbReference>
<protein>
    <submittedName>
        <fullName evidence="2">PadR family transcriptional regulator</fullName>
    </submittedName>
</protein>
<dbReference type="Pfam" id="PF03551">
    <property type="entry name" value="PadR"/>
    <property type="match status" value="1"/>
</dbReference>
<sequence>MSKLLDAQLSPLAIAALALIDEEPRHPYDVYQVMMHRREDILVKIRPGSLYHAVGKLAENKYIEEIGTDREGNRPERTTYRITRAGGVVLRSTIADRLANPRKEYPIFPLAVAEAHHLAKEDVLQHLSHRRSVLARDLTEVEDIYRHVIDDRGKPARYVLDIDLIIHQIRAEIAWVDTTIAALQDGRLEWTAS</sequence>
<organism evidence="2">
    <name type="scientific">Nakamurella sp. A5-74</name>
    <dbReference type="NCBI Taxonomy" id="3158264"/>
    <lineage>
        <taxon>Bacteria</taxon>
        <taxon>Bacillati</taxon>
        <taxon>Actinomycetota</taxon>
        <taxon>Actinomycetes</taxon>
        <taxon>Nakamurellales</taxon>
        <taxon>Nakamurellaceae</taxon>
        <taxon>Nakamurella</taxon>
    </lineage>
</organism>
<feature type="domain" description="Transcription regulator PadR N-terminal" evidence="1">
    <location>
        <begin position="17"/>
        <end position="91"/>
    </location>
</feature>
<dbReference type="InterPro" id="IPR005149">
    <property type="entry name" value="Tscrpt_reg_PadR_N"/>
</dbReference>
<dbReference type="InterPro" id="IPR052509">
    <property type="entry name" value="Metal_resp_DNA-bind_regulator"/>
</dbReference>
<name>A0AAU8DMB5_9ACTN</name>
<reference evidence="2" key="1">
    <citation type="submission" date="2024-05" db="EMBL/GenBank/DDBJ databases">
        <authorList>
            <person name="Cai S.Y."/>
            <person name="Jin L.M."/>
            <person name="Li H.R."/>
        </authorList>
    </citation>
    <scope>NUCLEOTIDE SEQUENCE</scope>
    <source>
        <strain evidence="2">A5-74</strain>
    </source>
</reference>